<dbReference type="AlphaFoldDB" id="A0A433TRP8"/>
<keyword evidence="4 7" id="KW-0812">Transmembrane</keyword>
<comment type="subcellular location">
    <subcellularLocation>
        <location evidence="1">Membrane</location>
        <topology evidence="1">Multi-pass membrane protein</topology>
    </subcellularLocation>
</comment>
<dbReference type="GO" id="GO:0005886">
    <property type="term" value="C:plasma membrane"/>
    <property type="evidence" value="ECO:0007669"/>
    <property type="project" value="TreeGrafter"/>
</dbReference>
<feature type="transmembrane region" description="Helical" evidence="7">
    <location>
        <begin position="12"/>
        <end position="31"/>
    </location>
</feature>
<dbReference type="Pfam" id="PF00939">
    <property type="entry name" value="Na_sulph_symp"/>
    <property type="match status" value="1"/>
</dbReference>
<dbReference type="GO" id="GO:0015141">
    <property type="term" value="F:succinate transmembrane transporter activity"/>
    <property type="evidence" value="ECO:0007669"/>
    <property type="project" value="UniProtKB-ARBA"/>
</dbReference>
<dbReference type="InterPro" id="IPR001898">
    <property type="entry name" value="SLC13A/DASS"/>
</dbReference>
<accession>A0A433TRP8</accession>
<dbReference type="OrthoDB" id="6493944at2759"/>
<feature type="transmembrane region" description="Helical" evidence="7">
    <location>
        <begin position="106"/>
        <end position="126"/>
    </location>
</feature>
<evidence type="ECO:0000256" key="4">
    <source>
        <dbReference type="ARBA" id="ARBA00022692"/>
    </source>
</evidence>
<keyword evidence="3" id="KW-0813">Transport</keyword>
<evidence type="ECO:0000256" key="5">
    <source>
        <dbReference type="ARBA" id="ARBA00022989"/>
    </source>
</evidence>
<feature type="non-terminal residue" evidence="8">
    <location>
        <position position="153"/>
    </location>
</feature>
<dbReference type="EMBL" id="RQTK01000217">
    <property type="protein sequence ID" value="RUS84146.1"/>
    <property type="molecule type" value="Genomic_DNA"/>
</dbReference>
<reference evidence="8 9" key="1">
    <citation type="submission" date="2019-01" db="EMBL/GenBank/DDBJ databases">
        <title>A draft genome assembly of the solar-powered sea slug Elysia chlorotica.</title>
        <authorList>
            <person name="Cai H."/>
            <person name="Li Q."/>
            <person name="Fang X."/>
            <person name="Li J."/>
            <person name="Curtis N.E."/>
            <person name="Altenburger A."/>
            <person name="Shibata T."/>
            <person name="Feng M."/>
            <person name="Maeda T."/>
            <person name="Schwartz J.A."/>
            <person name="Shigenobu S."/>
            <person name="Lundholm N."/>
            <person name="Nishiyama T."/>
            <person name="Yang H."/>
            <person name="Hasebe M."/>
            <person name="Li S."/>
            <person name="Pierce S.K."/>
            <person name="Wang J."/>
        </authorList>
    </citation>
    <scope>NUCLEOTIDE SEQUENCE [LARGE SCALE GENOMIC DNA]</scope>
    <source>
        <strain evidence="8">EC2010</strain>
        <tissue evidence="8">Whole organism of an adult</tissue>
    </source>
</reference>
<comment type="caution">
    <text evidence="8">The sequence shown here is derived from an EMBL/GenBank/DDBJ whole genome shotgun (WGS) entry which is preliminary data.</text>
</comment>
<dbReference type="PANTHER" id="PTHR10283:SF82">
    <property type="entry name" value="SOLUTE CARRIER FAMILY 13 MEMBER 2"/>
    <property type="match status" value="1"/>
</dbReference>
<keyword evidence="9" id="KW-1185">Reference proteome</keyword>
<dbReference type="Proteomes" id="UP000271974">
    <property type="component" value="Unassembled WGS sequence"/>
</dbReference>
<dbReference type="PROSITE" id="PS01271">
    <property type="entry name" value="NA_SULFATE"/>
    <property type="match status" value="1"/>
</dbReference>
<evidence type="ECO:0000256" key="7">
    <source>
        <dbReference type="SAM" id="Phobius"/>
    </source>
</evidence>
<evidence type="ECO:0000256" key="6">
    <source>
        <dbReference type="ARBA" id="ARBA00023136"/>
    </source>
</evidence>
<evidence type="ECO:0000256" key="3">
    <source>
        <dbReference type="ARBA" id="ARBA00022448"/>
    </source>
</evidence>
<organism evidence="8 9">
    <name type="scientific">Elysia chlorotica</name>
    <name type="common">Eastern emerald elysia</name>
    <name type="synonym">Sea slug</name>
    <dbReference type="NCBI Taxonomy" id="188477"/>
    <lineage>
        <taxon>Eukaryota</taxon>
        <taxon>Metazoa</taxon>
        <taxon>Spiralia</taxon>
        <taxon>Lophotrochozoa</taxon>
        <taxon>Mollusca</taxon>
        <taxon>Gastropoda</taxon>
        <taxon>Heterobranchia</taxon>
        <taxon>Euthyneura</taxon>
        <taxon>Panpulmonata</taxon>
        <taxon>Sacoglossa</taxon>
        <taxon>Placobranchoidea</taxon>
        <taxon>Plakobranchidae</taxon>
        <taxon>Elysia</taxon>
    </lineage>
</organism>
<sequence length="153" mass="16374">QKSGLSAWVGSHLTAFSGLQPWLLLLVLSLCMSFMTEITSNTATASILGPIMAQLAIELQVNPLYLLYATALSCSLAFMLPVATAPNAIVFATGYIRIKDMVKAGLVLNLLCVLTITVFINTWFTFLMDLDVLPPQMALSAGLDNRNSSSGSS</sequence>
<dbReference type="PANTHER" id="PTHR10283">
    <property type="entry name" value="SOLUTE CARRIER FAMILY 13 MEMBER"/>
    <property type="match status" value="1"/>
</dbReference>
<feature type="non-terminal residue" evidence="8">
    <location>
        <position position="1"/>
    </location>
</feature>
<evidence type="ECO:0000256" key="2">
    <source>
        <dbReference type="ARBA" id="ARBA00006772"/>
    </source>
</evidence>
<proteinExistence type="inferred from homology"/>
<dbReference type="STRING" id="188477.A0A433TRP8"/>
<evidence type="ECO:0008006" key="10">
    <source>
        <dbReference type="Google" id="ProtNLM"/>
    </source>
</evidence>
<evidence type="ECO:0000313" key="8">
    <source>
        <dbReference type="EMBL" id="RUS84146.1"/>
    </source>
</evidence>
<keyword evidence="6 7" id="KW-0472">Membrane</keyword>
<gene>
    <name evidence="8" type="ORF">EGW08_008120</name>
</gene>
<comment type="similarity">
    <text evidence="2">Belongs to the SLC13A/DASS transporter (TC 2.A.47) family. NADC subfamily.</text>
</comment>
<evidence type="ECO:0000256" key="1">
    <source>
        <dbReference type="ARBA" id="ARBA00004141"/>
    </source>
</evidence>
<dbReference type="InterPro" id="IPR031312">
    <property type="entry name" value="Na/sul_symport_CS"/>
</dbReference>
<protein>
    <recommendedName>
        <fullName evidence="10">Citrate transporter-like domain-containing protein</fullName>
    </recommendedName>
</protein>
<keyword evidence="5 7" id="KW-1133">Transmembrane helix</keyword>
<evidence type="ECO:0000313" key="9">
    <source>
        <dbReference type="Proteomes" id="UP000271974"/>
    </source>
</evidence>
<name>A0A433TRP8_ELYCH</name>